<proteinExistence type="predicted"/>
<protein>
    <recommendedName>
        <fullName evidence="2">Regulatory protein zeste</fullName>
    </recommendedName>
</protein>
<comment type="caution">
    <text evidence="8">The sequence shown here is derived from an EMBL/GenBank/DDBJ whole genome shotgun (WGS) entry which is preliminary data.</text>
</comment>
<accession>A0ABR3IG87</accession>
<evidence type="ECO:0000259" key="7">
    <source>
        <dbReference type="Pfam" id="PF13873"/>
    </source>
</evidence>
<organism evidence="8 9">
    <name type="scientific">Loxostege sticticalis</name>
    <name type="common">Beet webworm moth</name>
    <dbReference type="NCBI Taxonomy" id="481309"/>
    <lineage>
        <taxon>Eukaryota</taxon>
        <taxon>Metazoa</taxon>
        <taxon>Ecdysozoa</taxon>
        <taxon>Arthropoda</taxon>
        <taxon>Hexapoda</taxon>
        <taxon>Insecta</taxon>
        <taxon>Pterygota</taxon>
        <taxon>Neoptera</taxon>
        <taxon>Endopterygota</taxon>
        <taxon>Lepidoptera</taxon>
        <taxon>Glossata</taxon>
        <taxon>Ditrysia</taxon>
        <taxon>Pyraloidea</taxon>
        <taxon>Crambidae</taxon>
        <taxon>Pyraustinae</taxon>
        <taxon>Loxostege</taxon>
    </lineage>
</organism>
<evidence type="ECO:0000256" key="4">
    <source>
        <dbReference type="ARBA" id="ARBA00023163"/>
    </source>
</evidence>
<dbReference type="PANTHER" id="PTHR21411:SF0">
    <property type="entry name" value="REGULATORY PROTEIN ZESTE"/>
    <property type="match status" value="1"/>
</dbReference>
<feature type="compositionally biased region" description="Polar residues" evidence="6">
    <location>
        <begin position="1"/>
        <end position="16"/>
    </location>
</feature>
<dbReference type="InterPro" id="IPR028002">
    <property type="entry name" value="Myb_DNA-bind_5"/>
</dbReference>
<dbReference type="PANTHER" id="PTHR21411">
    <property type="entry name" value="APONTIC"/>
    <property type="match status" value="1"/>
</dbReference>
<sequence>MIGCQIASNNKQSTENKGIMSDKKRKRNPNWDVIEKRVLRECIQEKLEIIENKCTDTNTNKNKQVAWQNVLKCFNELNQQERSLLEIKQQWRSMKVDAKKQLGAYKKALKSTGGGGRPPSPDETTIKIMEMVPLEFEEGENMFDSDTITQTSEKNPKKPFDSAKSHRDTAIIKLMEEEHKLKMQQMKEAHKWAKEIHELKMKKIKLKNMLLEIKLSNC</sequence>
<reference evidence="8 9" key="1">
    <citation type="submission" date="2024-06" db="EMBL/GenBank/DDBJ databases">
        <title>A chromosome-level genome assembly of beet webworm, Loxostege sticticalis.</title>
        <authorList>
            <person name="Zhang Y."/>
        </authorList>
    </citation>
    <scope>NUCLEOTIDE SEQUENCE [LARGE SCALE GENOMIC DNA]</scope>
    <source>
        <strain evidence="8">AQ026</strain>
        <tissue evidence="8">Whole body</tissue>
    </source>
</reference>
<feature type="region of interest" description="Disordered" evidence="6">
    <location>
        <begin position="1"/>
        <end position="26"/>
    </location>
</feature>
<keyword evidence="4" id="KW-0804">Transcription</keyword>
<evidence type="ECO:0000256" key="2">
    <source>
        <dbReference type="ARBA" id="ARBA00016807"/>
    </source>
</evidence>
<dbReference type="Pfam" id="PF13873">
    <property type="entry name" value="Myb_DNA-bind_5"/>
    <property type="match status" value="1"/>
</dbReference>
<evidence type="ECO:0000313" key="8">
    <source>
        <dbReference type="EMBL" id="KAL0895283.1"/>
    </source>
</evidence>
<evidence type="ECO:0000256" key="5">
    <source>
        <dbReference type="ARBA" id="ARBA00025466"/>
    </source>
</evidence>
<comment type="function">
    <text evidence="5">Involved in transvection phenomena (= synapsis-dependent gene expression), where the synaptic pairing of chromosomes carrying genes with which zeste interacts influences the expression of these genes. Zeste binds to DNA and stimulates transcription from a nearby promoter.</text>
</comment>
<evidence type="ECO:0000256" key="3">
    <source>
        <dbReference type="ARBA" id="ARBA00023015"/>
    </source>
</evidence>
<evidence type="ECO:0000256" key="6">
    <source>
        <dbReference type="SAM" id="MobiDB-lite"/>
    </source>
</evidence>
<comment type="subunit">
    <text evidence="1">Self-associates forming complexes of several hundred monomers.</text>
</comment>
<feature type="domain" description="Myb/SANT-like DNA-binding" evidence="7">
    <location>
        <begin position="27"/>
        <end position="102"/>
    </location>
</feature>
<gene>
    <name evidence="8" type="ORF">ABMA27_011430</name>
</gene>
<evidence type="ECO:0000256" key="1">
    <source>
        <dbReference type="ARBA" id="ARBA00011764"/>
    </source>
</evidence>
<dbReference type="Proteomes" id="UP001549920">
    <property type="component" value="Unassembled WGS sequence"/>
</dbReference>
<name>A0ABR3IG87_LOXSC</name>
<evidence type="ECO:0000313" key="9">
    <source>
        <dbReference type="Proteomes" id="UP001549920"/>
    </source>
</evidence>
<dbReference type="EMBL" id="JBEUOH010000003">
    <property type="protein sequence ID" value="KAL0895283.1"/>
    <property type="molecule type" value="Genomic_DNA"/>
</dbReference>
<keyword evidence="3" id="KW-0805">Transcription regulation</keyword>
<keyword evidence="9" id="KW-1185">Reference proteome</keyword>